<feature type="compositionally biased region" description="Polar residues" evidence="1">
    <location>
        <begin position="107"/>
        <end position="130"/>
    </location>
</feature>
<dbReference type="AlphaFoldDB" id="A0A9J6FA85"/>
<evidence type="ECO:0000256" key="1">
    <source>
        <dbReference type="SAM" id="MobiDB-lite"/>
    </source>
</evidence>
<feature type="compositionally biased region" description="Polar residues" evidence="1">
    <location>
        <begin position="20"/>
        <end position="35"/>
    </location>
</feature>
<reference evidence="2 3" key="1">
    <citation type="journal article" date="2020" name="Cell">
        <title>Large-Scale Comparative Analyses of Tick Genomes Elucidate Their Genetic Diversity and Vector Capacities.</title>
        <authorList>
            <consortium name="Tick Genome and Microbiome Consortium (TIGMIC)"/>
            <person name="Jia N."/>
            <person name="Wang J."/>
            <person name="Shi W."/>
            <person name="Du L."/>
            <person name="Sun Y."/>
            <person name="Zhan W."/>
            <person name="Jiang J.F."/>
            <person name="Wang Q."/>
            <person name="Zhang B."/>
            <person name="Ji P."/>
            <person name="Bell-Sakyi L."/>
            <person name="Cui X.M."/>
            <person name="Yuan T.T."/>
            <person name="Jiang B.G."/>
            <person name="Yang W.F."/>
            <person name="Lam T.T."/>
            <person name="Chang Q.C."/>
            <person name="Ding S.J."/>
            <person name="Wang X.J."/>
            <person name="Zhu J.G."/>
            <person name="Ruan X.D."/>
            <person name="Zhao L."/>
            <person name="Wei J.T."/>
            <person name="Ye R.Z."/>
            <person name="Que T.C."/>
            <person name="Du C.H."/>
            <person name="Zhou Y.H."/>
            <person name="Cheng J.X."/>
            <person name="Dai P.F."/>
            <person name="Guo W.B."/>
            <person name="Han X.H."/>
            <person name="Huang E.J."/>
            <person name="Li L.F."/>
            <person name="Wei W."/>
            <person name="Gao Y.C."/>
            <person name="Liu J.Z."/>
            <person name="Shao H.Z."/>
            <person name="Wang X."/>
            <person name="Wang C.C."/>
            <person name="Yang T.C."/>
            <person name="Huo Q.B."/>
            <person name="Li W."/>
            <person name="Chen H.Y."/>
            <person name="Chen S.E."/>
            <person name="Zhou L.G."/>
            <person name="Ni X.B."/>
            <person name="Tian J.H."/>
            <person name="Sheng Y."/>
            <person name="Liu T."/>
            <person name="Pan Y.S."/>
            <person name="Xia L.Y."/>
            <person name="Li J."/>
            <person name="Zhao F."/>
            <person name="Cao W.C."/>
        </authorList>
    </citation>
    <scope>NUCLEOTIDE SEQUENCE [LARGE SCALE GENOMIC DNA]</scope>
    <source>
        <strain evidence="2">HaeL-2018</strain>
    </source>
</reference>
<dbReference type="VEuPathDB" id="VectorBase:HLOH_056526"/>
<keyword evidence="3" id="KW-1185">Reference proteome</keyword>
<evidence type="ECO:0000313" key="2">
    <source>
        <dbReference type="EMBL" id="KAH9359890.1"/>
    </source>
</evidence>
<gene>
    <name evidence="2" type="ORF">HPB48_011058</name>
</gene>
<dbReference type="OrthoDB" id="6516170at2759"/>
<dbReference type="Proteomes" id="UP000821853">
    <property type="component" value="Chromosome 1"/>
</dbReference>
<feature type="compositionally biased region" description="Low complexity" evidence="1">
    <location>
        <begin position="91"/>
        <end position="106"/>
    </location>
</feature>
<sequence length="172" mass="17571">MGKDYQSFQKRRTTDEPASPSLTVNGRSLADLQSPQPSPYQLEWWATRLSLVLASVTALVSVTEWAAATSPGSDLLPEVSRPDTRVELPDTTKGSGAFAGGSSTSKVDSFSSNQGYNHNSGFSASDSKSFGSGHKQGSSGFQGGAAGHQAGFGQSSFGKAGGVGLGGVGVHG</sequence>
<comment type="caution">
    <text evidence="2">The sequence shown here is derived from an EMBL/GenBank/DDBJ whole genome shotgun (WGS) entry which is preliminary data.</text>
</comment>
<protein>
    <submittedName>
        <fullName evidence="2">Uncharacterized protein</fullName>
    </submittedName>
</protein>
<name>A0A9J6FA85_HAELO</name>
<proteinExistence type="predicted"/>
<feature type="compositionally biased region" description="Basic and acidic residues" evidence="1">
    <location>
        <begin position="80"/>
        <end position="90"/>
    </location>
</feature>
<evidence type="ECO:0000313" key="3">
    <source>
        <dbReference type="Proteomes" id="UP000821853"/>
    </source>
</evidence>
<organism evidence="2 3">
    <name type="scientific">Haemaphysalis longicornis</name>
    <name type="common">Bush tick</name>
    <dbReference type="NCBI Taxonomy" id="44386"/>
    <lineage>
        <taxon>Eukaryota</taxon>
        <taxon>Metazoa</taxon>
        <taxon>Ecdysozoa</taxon>
        <taxon>Arthropoda</taxon>
        <taxon>Chelicerata</taxon>
        <taxon>Arachnida</taxon>
        <taxon>Acari</taxon>
        <taxon>Parasitiformes</taxon>
        <taxon>Ixodida</taxon>
        <taxon>Ixodoidea</taxon>
        <taxon>Ixodidae</taxon>
        <taxon>Haemaphysalinae</taxon>
        <taxon>Haemaphysalis</taxon>
    </lineage>
</organism>
<feature type="region of interest" description="Disordered" evidence="1">
    <location>
        <begin position="69"/>
        <end position="147"/>
    </location>
</feature>
<accession>A0A9J6FA85</accession>
<dbReference type="EMBL" id="JABSTR010000001">
    <property type="protein sequence ID" value="KAH9359890.1"/>
    <property type="molecule type" value="Genomic_DNA"/>
</dbReference>
<feature type="region of interest" description="Disordered" evidence="1">
    <location>
        <begin position="1"/>
        <end position="35"/>
    </location>
</feature>